<evidence type="ECO:0000256" key="1">
    <source>
        <dbReference type="ARBA" id="ARBA00022726"/>
    </source>
</evidence>
<dbReference type="InterPro" id="IPR013785">
    <property type="entry name" value="Aldolase_TIM"/>
</dbReference>
<dbReference type="HAMAP" id="MF_02250">
    <property type="entry name" value="GMPR_GuaB1"/>
    <property type="match status" value="1"/>
</dbReference>
<keyword evidence="10" id="KW-1185">Reference proteome</keyword>
<dbReference type="SMART" id="SM00116">
    <property type="entry name" value="CBS"/>
    <property type="match status" value="2"/>
</dbReference>
<gene>
    <name evidence="6" type="primary">guaB1</name>
    <name evidence="9" type="ORF">ACFPET_16960</name>
</gene>
<feature type="binding site" evidence="6">
    <location>
        <begin position="248"/>
        <end position="250"/>
    </location>
    <ligand>
        <name>NADP(+)</name>
        <dbReference type="ChEBI" id="CHEBI:58349"/>
    </ligand>
</feature>
<feature type="binding site" evidence="6">
    <location>
        <begin position="298"/>
        <end position="300"/>
    </location>
    <ligand>
        <name>NADP(+)</name>
        <dbReference type="ChEBI" id="CHEBI:58349"/>
    </ligand>
</feature>
<dbReference type="InterPro" id="IPR005990">
    <property type="entry name" value="IMP_DH"/>
</dbReference>
<evidence type="ECO:0000256" key="2">
    <source>
        <dbReference type="ARBA" id="ARBA00022737"/>
    </source>
</evidence>
<keyword evidence="5 7" id="KW-0129">CBS domain</keyword>
<keyword evidence="1 6" id="KW-0660">Purine salvage</keyword>
<dbReference type="SUPFAM" id="SSF51412">
    <property type="entry name" value="Inosine monophosphate dehydrogenase (IMPDH)"/>
    <property type="match status" value="1"/>
</dbReference>
<evidence type="ECO:0000256" key="7">
    <source>
        <dbReference type="PROSITE-ProRule" id="PRU00703"/>
    </source>
</evidence>
<comment type="similarity">
    <text evidence="6">Belongs to the IMPDH/GMPR family. GuaB1 subfamily.</text>
</comment>
<evidence type="ECO:0000256" key="6">
    <source>
        <dbReference type="HAMAP-Rule" id="MF_02250"/>
    </source>
</evidence>
<dbReference type="PIRSF" id="PIRSF000130">
    <property type="entry name" value="IMPDH"/>
    <property type="match status" value="1"/>
</dbReference>
<comment type="pathway">
    <text evidence="6">Purine metabolism; IMP biosynthesis via salvage pathway.</text>
</comment>
<dbReference type="EC" id="1.7.1.7" evidence="6"/>
<dbReference type="Gene3D" id="3.20.20.70">
    <property type="entry name" value="Aldolase class I"/>
    <property type="match status" value="1"/>
</dbReference>
<dbReference type="NCBIfam" id="NF005869">
    <property type="entry name" value="PRK07807.1"/>
    <property type="match status" value="1"/>
</dbReference>
<dbReference type="RefSeq" id="WP_380623295.1">
    <property type="nucleotide sequence ID" value="NZ_JBHSDK010000024.1"/>
</dbReference>
<dbReference type="SUPFAM" id="SSF54631">
    <property type="entry name" value="CBS-domain pair"/>
    <property type="match status" value="1"/>
</dbReference>
<dbReference type="InterPro" id="IPR005991">
    <property type="entry name" value="GUAB1"/>
</dbReference>
<evidence type="ECO:0000313" key="9">
    <source>
        <dbReference type="EMBL" id="MFC4336894.1"/>
    </source>
</evidence>
<organism evidence="9 10">
    <name type="scientific">Salininema proteolyticum</name>
    <dbReference type="NCBI Taxonomy" id="1607685"/>
    <lineage>
        <taxon>Bacteria</taxon>
        <taxon>Bacillati</taxon>
        <taxon>Actinomycetota</taxon>
        <taxon>Actinomycetes</taxon>
        <taxon>Glycomycetales</taxon>
        <taxon>Glycomycetaceae</taxon>
        <taxon>Salininema</taxon>
    </lineage>
</organism>
<dbReference type="InterPro" id="IPR050139">
    <property type="entry name" value="GMP_reductase"/>
</dbReference>
<dbReference type="InterPro" id="IPR001093">
    <property type="entry name" value="IMP_DH_GMPRt"/>
</dbReference>
<evidence type="ECO:0000256" key="4">
    <source>
        <dbReference type="ARBA" id="ARBA00023002"/>
    </source>
</evidence>
<comment type="cofactor">
    <cofactor evidence="6">
        <name>a monovalent cation</name>
        <dbReference type="ChEBI" id="CHEBI:60242"/>
    </cofactor>
</comment>
<dbReference type="Pfam" id="PF00478">
    <property type="entry name" value="IMPDH"/>
    <property type="match status" value="1"/>
</dbReference>
<feature type="domain" description="CBS" evidence="8">
    <location>
        <begin position="95"/>
        <end position="154"/>
    </location>
</feature>
<dbReference type="PANTHER" id="PTHR43170:SF5">
    <property type="entry name" value="GMP REDUCTASE"/>
    <property type="match status" value="1"/>
</dbReference>
<dbReference type="SMART" id="SM01240">
    <property type="entry name" value="IMPDH"/>
    <property type="match status" value="1"/>
</dbReference>
<dbReference type="CDD" id="cd00381">
    <property type="entry name" value="IMPDH"/>
    <property type="match status" value="1"/>
</dbReference>
<dbReference type="NCBIfam" id="TIGR01303">
    <property type="entry name" value="IMP_DH_rel_1"/>
    <property type="match status" value="1"/>
</dbReference>
<dbReference type="EMBL" id="JBHSDK010000024">
    <property type="protein sequence ID" value="MFC4336894.1"/>
    <property type="molecule type" value="Genomic_DNA"/>
</dbReference>
<keyword evidence="4 6" id="KW-0560">Oxidoreductase</keyword>
<evidence type="ECO:0000256" key="5">
    <source>
        <dbReference type="ARBA" id="ARBA00023122"/>
    </source>
</evidence>
<comment type="caution">
    <text evidence="9">The sequence shown here is derived from an EMBL/GenBank/DDBJ whole genome shotgun (WGS) entry which is preliminary data.</text>
</comment>
<keyword evidence="2" id="KW-0677">Repeat</keyword>
<dbReference type="PROSITE" id="PS51371">
    <property type="entry name" value="CBS"/>
    <property type="match status" value="2"/>
</dbReference>
<dbReference type="InterPro" id="IPR000644">
    <property type="entry name" value="CBS_dom"/>
</dbReference>
<evidence type="ECO:0000259" key="8">
    <source>
        <dbReference type="PROSITE" id="PS51371"/>
    </source>
</evidence>
<dbReference type="InterPro" id="IPR046342">
    <property type="entry name" value="CBS_dom_sf"/>
</dbReference>
<protein>
    <recommendedName>
        <fullName evidence="6">GMP reductase</fullName>
        <ecNumber evidence="6">1.7.1.7</ecNumber>
    </recommendedName>
    <alternativeName>
        <fullName evidence="6">Guanosine 5'-monophosphate reductase</fullName>
        <shortName evidence="6">GMPR</shortName>
    </alternativeName>
</protein>
<dbReference type="Proteomes" id="UP001595823">
    <property type="component" value="Unassembled WGS sequence"/>
</dbReference>
<dbReference type="Pfam" id="PF00571">
    <property type="entry name" value="CBS"/>
    <property type="match status" value="2"/>
</dbReference>
<feature type="domain" description="CBS" evidence="8">
    <location>
        <begin position="156"/>
        <end position="214"/>
    </location>
</feature>
<accession>A0ABV8U1A9</accession>
<evidence type="ECO:0000313" key="10">
    <source>
        <dbReference type="Proteomes" id="UP001595823"/>
    </source>
</evidence>
<keyword evidence="3 6" id="KW-0521">NADP</keyword>
<feature type="active site" description="Thioimidate intermediate" evidence="6">
    <location>
        <position position="305"/>
    </location>
</feature>
<comment type="catalytic activity">
    <reaction evidence="6">
        <text>IMP + NH4(+) + NADP(+) = GMP + NADPH + 2 H(+)</text>
        <dbReference type="Rhea" id="RHEA:17185"/>
        <dbReference type="ChEBI" id="CHEBI:15378"/>
        <dbReference type="ChEBI" id="CHEBI:28938"/>
        <dbReference type="ChEBI" id="CHEBI:57783"/>
        <dbReference type="ChEBI" id="CHEBI:58053"/>
        <dbReference type="ChEBI" id="CHEBI:58115"/>
        <dbReference type="ChEBI" id="CHEBI:58349"/>
        <dbReference type="EC" id="1.7.1.7"/>
    </reaction>
</comment>
<evidence type="ECO:0000256" key="3">
    <source>
        <dbReference type="ARBA" id="ARBA00022857"/>
    </source>
</evidence>
<comment type="function">
    <text evidence="6">Involved in the purine-salvage pathway. Catalyzes the NADPH-dependent conversion of GMP to IMP.</text>
</comment>
<dbReference type="CDD" id="cd02205">
    <property type="entry name" value="CBS_pair_SF"/>
    <property type="match status" value="1"/>
</dbReference>
<name>A0ABV8U1A9_9ACTN</name>
<proteinExistence type="inferred from homology"/>
<sequence length="481" mass="50140">MHFVKGPDPATGHDLTYSDVFMVPARSDVGSRLSVDLSTSDGTGNTIPLVAANMTAVSGQRMAETLARRGGLAVIPQDIPLDVVADTINTVKKRPVHCDTPITLPPTATAGEALALIPKRAHGAVILVDSGHRPVGVVSASDCEGVDRFSPLAEIASTDVITLPDGISDEDAFNRLNEAKVKLAPVVNVDGRLVGVLTKPGALRNTLYTPNTDANGRLRIAVAVGINGDVEAKVKAVSDAGADLIVMDTAHGHQGRMVEAVGIARKAAPHLPIAAGNVVTAEGTRELIEAGADIVKVGVGPGAMCTTRMMTGVGRPQFSAVLECAAEARRLGRHAWADGGVRHPRDVALALAAGASNVMIGSWLAGTYESPGDLHYDAEGKPYKENFGMASARAVRLRTAGDNPFQQARKALFEEGISSGKMYLDPTRPGIEDLVDSIVAGVRSAATYAGAGDLEEFHERARIGIQSAAGFTEGAPVPRSW</sequence>
<dbReference type="PANTHER" id="PTHR43170">
    <property type="entry name" value="GMP REDUCTASE"/>
    <property type="match status" value="1"/>
</dbReference>
<reference evidence="10" key="1">
    <citation type="journal article" date="2019" name="Int. J. Syst. Evol. Microbiol.">
        <title>The Global Catalogue of Microorganisms (GCM) 10K type strain sequencing project: providing services to taxonomists for standard genome sequencing and annotation.</title>
        <authorList>
            <consortium name="The Broad Institute Genomics Platform"/>
            <consortium name="The Broad Institute Genome Sequencing Center for Infectious Disease"/>
            <person name="Wu L."/>
            <person name="Ma J."/>
        </authorList>
    </citation>
    <scope>NUCLEOTIDE SEQUENCE [LARGE SCALE GENOMIC DNA]</scope>
    <source>
        <strain evidence="10">IBRC-M 10908</strain>
    </source>
</reference>